<dbReference type="GO" id="GO:0016829">
    <property type="term" value="F:lyase activity"/>
    <property type="evidence" value="ECO:0007669"/>
    <property type="project" value="UniProtKB-KW"/>
</dbReference>
<evidence type="ECO:0000256" key="1">
    <source>
        <dbReference type="ARBA" id="ARBA00009405"/>
    </source>
</evidence>
<accession>A0ABX1RBV4</accession>
<dbReference type="Proteomes" id="UP001296706">
    <property type="component" value="Unassembled WGS sequence"/>
</dbReference>
<dbReference type="InterPro" id="IPR043594">
    <property type="entry name" value="HMGL"/>
</dbReference>
<dbReference type="SUPFAM" id="SSF51569">
    <property type="entry name" value="Aldolase"/>
    <property type="match status" value="1"/>
</dbReference>
<dbReference type="EMBL" id="JAAXKY010000011">
    <property type="protein sequence ID" value="NMH76595.1"/>
    <property type="molecule type" value="Genomic_DNA"/>
</dbReference>
<evidence type="ECO:0000259" key="4">
    <source>
        <dbReference type="PROSITE" id="PS50991"/>
    </source>
</evidence>
<organism evidence="5 6">
    <name type="scientific">Pseudonocardia xinjiangensis</name>
    <dbReference type="NCBI Taxonomy" id="75289"/>
    <lineage>
        <taxon>Bacteria</taxon>
        <taxon>Bacillati</taxon>
        <taxon>Actinomycetota</taxon>
        <taxon>Actinomycetes</taxon>
        <taxon>Pseudonocardiales</taxon>
        <taxon>Pseudonocardiaceae</taxon>
        <taxon>Pseudonocardia</taxon>
    </lineage>
</organism>
<dbReference type="PROSITE" id="PS50991">
    <property type="entry name" value="PYR_CT"/>
    <property type="match status" value="1"/>
</dbReference>
<dbReference type="PANTHER" id="PTHR42738">
    <property type="entry name" value="HYDROXYMETHYLGLUTARYL-COA LYASE"/>
    <property type="match status" value="1"/>
</dbReference>
<dbReference type="Pfam" id="PF00682">
    <property type="entry name" value="HMGL-like"/>
    <property type="match status" value="1"/>
</dbReference>
<dbReference type="PANTHER" id="PTHR42738:SF7">
    <property type="entry name" value="HYDROXYMETHYLGLUTARYL-COA LYASE"/>
    <property type="match status" value="1"/>
</dbReference>
<evidence type="ECO:0000313" key="5">
    <source>
        <dbReference type="EMBL" id="NMH76595.1"/>
    </source>
</evidence>
<dbReference type="InterPro" id="IPR013785">
    <property type="entry name" value="Aldolase_TIM"/>
</dbReference>
<dbReference type="InterPro" id="IPR000891">
    <property type="entry name" value="PYR_CT"/>
</dbReference>
<reference evidence="5 6" key="1">
    <citation type="submission" date="2020-04" db="EMBL/GenBank/DDBJ databases">
        <authorList>
            <person name="Klaysubun C."/>
            <person name="Duangmal K."/>
            <person name="Lipun K."/>
        </authorList>
    </citation>
    <scope>NUCLEOTIDE SEQUENCE [LARGE SCALE GENOMIC DNA]</scope>
    <source>
        <strain evidence="5 6">JCM 11839</strain>
    </source>
</reference>
<dbReference type="CDD" id="cd07938">
    <property type="entry name" value="DRE_TIM_HMGL"/>
    <property type="match status" value="1"/>
</dbReference>
<keyword evidence="6" id="KW-1185">Reference proteome</keyword>
<gene>
    <name evidence="5" type="ORF">HF577_05705</name>
</gene>
<comment type="similarity">
    <text evidence="1">Belongs to the HMG-CoA lyase family.</text>
</comment>
<comment type="caution">
    <text evidence="5">The sequence shown here is derived from an EMBL/GenBank/DDBJ whole genome shotgun (WGS) entry which is preliminary data.</text>
</comment>
<keyword evidence="2" id="KW-0479">Metal-binding</keyword>
<proteinExistence type="inferred from homology"/>
<keyword evidence="3 5" id="KW-0456">Lyase</keyword>
<name>A0ABX1RBV4_9PSEU</name>
<evidence type="ECO:0000313" key="6">
    <source>
        <dbReference type="Proteomes" id="UP001296706"/>
    </source>
</evidence>
<evidence type="ECO:0000256" key="2">
    <source>
        <dbReference type="ARBA" id="ARBA00022723"/>
    </source>
</evidence>
<dbReference type="Gene3D" id="3.20.20.70">
    <property type="entry name" value="Aldolase class I"/>
    <property type="match status" value="1"/>
</dbReference>
<sequence>MDAERDVLITDVVLRDGLQDEPISVAPLDRVRVARRLLDAGLVSLEVGAFASLRRVPQMAGSDAVLRTLVAESTAALYTLVFTEFGAQQAVEAGARSVRVVVSATDRHSSASVGVSTAEALDRLGPAFGVLQAAGVTAEACVAPAFVCAFDGDIPPERAAATARRLVELGAVVVHLADTVGAAQPGAVTRTVAAVRDVVPDVPLGLHLHDTHGMARANAWTAFQLGITRFDAAIGGLGGCPFAPGSSGNIATEDLVQMFHREGIRTGIDPEKLRRVRDELSVVLGHAPLSALSRVPPDVPGAAGGDPAWCGPPLVP</sequence>
<feature type="domain" description="Pyruvate carboxyltransferase" evidence="4">
    <location>
        <begin position="7"/>
        <end position="274"/>
    </location>
</feature>
<protein>
    <submittedName>
        <fullName evidence="5">Hydroxymethylglutaryl-CoA lyase</fullName>
    </submittedName>
</protein>
<evidence type="ECO:0000256" key="3">
    <source>
        <dbReference type="ARBA" id="ARBA00023239"/>
    </source>
</evidence>